<gene>
    <name evidence="1" type="primary">Contig19771.g20976</name>
    <name evidence="1" type="ORF">STYLEM_572</name>
</gene>
<keyword evidence="2" id="KW-1185">Reference proteome</keyword>
<reference evidence="1 2" key="1">
    <citation type="submission" date="2014-06" db="EMBL/GenBank/DDBJ databases">
        <authorList>
            <person name="Swart Estienne"/>
        </authorList>
    </citation>
    <scope>NUCLEOTIDE SEQUENCE [LARGE SCALE GENOMIC DNA]</scope>
    <source>
        <strain evidence="1 2">130c</strain>
    </source>
</reference>
<dbReference type="EMBL" id="CCKQ01000543">
    <property type="protein sequence ID" value="CDW71625.1"/>
    <property type="molecule type" value="Genomic_DNA"/>
</dbReference>
<organism evidence="1 2">
    <name type="scientific">Stylonychia lemnae</name>
    <name type="common">Ciliate</name>
    <dbReference type="NCBI Taxonomy" id="5949"/>
    <lineage>
        <taxon>Eukaryota</taxon>
        <taxon>Sar</taxon>
        <taxon>Alveolata</taxon>
        <taxon>Ciliophora</taxon>
        <taxon>Intramacronucleata</taxon>
        <taxon>Spirotrichea</taxon>
        <taxon>Stichotrichia</taxon>
        <taxon>Sporadotrichida</taxon>
        <taxon>Oxytrichidae</taxon>
        <taxon>Stylonychinae</taxon>
        <taxon>Stylonychia</taxon>
    </lineage>
</organism>
<accession>A0A077ZQF1</accession>
<sequence length="115" mass="12691">MAGHKTPILLIIQHFFQSFTVHFINAHFVGAAETVLGGAQQAVDVVAVAFKLQDRVHHMLQDLRPRQTSLFGNMPDHKYRHIGFLRKAQELRSAFAHLAYTSGAAVDIAAAAARC</sequence>
<name>A0A077ZQF1_STYLE</name>
<evidence type="ECO:0000313" key="1">
    <source>
        <dbReference type="EMBL" id="CDW71625.1"/>
    </source>
</evidence>
<evidence type="ECO:0000313" key="2">
    <source>
        <dbReference type="Proteomes" id="UP000039865"/>
    </source>
</evidence>
<proteinExistence type="predicted"/>
<dbReference type="InParanoid" id="A0A077ZQF1"/>
<protein>
    <submittedName>
        <fullName evidence="1">Uncharacterized protein</fullName>
    </submittedName>
</protein>
<dbReference type="AlphaFoldDB" id="A0A077ZQF1"/>
<dbReference type="Proteomes" id="UP000039865">
    <property type="component" value="Unassembled WGS sequence"/>
</dbReference>